<keyword evidence="1" id="KW-0472">Membrane</keyword>
<evidence type="ECO:0000256" key="1">
    <source>
        <dbReference type="SAM" id="Phobius"/>
    </source>
</evidence>
<sequence>MLLKAFHWFVFFVAAIIFNIRALSSRKGFFELTHWDTNIRIKLYVNTLMQVGILIIDYSLSENYMNIENLKIVRRWKQWV</sequence>
<dbReference type="AlphaFoldDB" id="A0A1E5GR06"/>
<dbReference type="Proteomes" id="UP000094764">
    <property type="component" value="Unassembled WGS sequence"/>
</dbReference>
<proteinExistence type="predicted"/>
<keyword evidence="3" id="KW-1185">Reference proteome</keyword>
<evidence type="ECO:0000313" key="2">
    <source>
        <dbReference type="EMBL" id="OEG15158.1"/>
    </source>
</evidence>
<organism evidence="2 3">
    <name type="scientific">Enterococcus quebecensis</name>
    <dbReference type="NCBI Taxonomy" id="903983"/>
    <lineage>
        <taxon>Bacteria</taxon>
        <taxon>Bacillati</taxon>
        <taxon>Bacillota</taxon>
        <taxon>Bacilli</taxon>
        <taxon>Lactobacillales</taxon>
        <taxon>Enterococcaceae</taxon>
        <taxon>Enterococcus</taxon>
    </lineage>
</organism>
<protein>
    <submittedName>
        <fullName evidence="2">Uncharacterized protein</fullName>
    </submittedName>
</protein>
<keyword evidence="1" id="KW-0812">Transmembrane</keyword>
<dbReference type="STRING" id="903983.BCR23_09985"/>
<dbReference type="EMBL" id="MIKB01000016">
    <property type="protein sequence ID" value="OEG15158.1"/>
    <property type="molecule type" value="Genomic_DNA"/>
</dbReference>
<evidence type="ECO:0000313" key="3">
    <source>
        <dbReference type="Proteomes" id="UP000094764"/>
    </source>
</evidence>
<keyword evidence="1" id="KW-1133">Transmembrane helix</keyword>
<comment type="caution">
    <text evidence="2">The sequence shown here is derived from an EMBL/GenBank/DDBJ whole genome shotgun (WGS) entry which is preliminary data.</text>
</comment>
<feature type="transmembrane region" description="Helical" evidence="1">
    <location>
        <begin position="6"/>
        <end position="23"/>
    </location>
</feature>
<accession>A0A1E5GR06</accession>
<name>A0A1E5GR06_9ENTE</name>
<gene>
    <name evidence="2" type="ORF">BCR23_09985</name>
</gene>
<reference evidence="3" key="1">
    <citation type="submission" date="2016-09" db="EMBL/GenBank/DDBJ databases">
        <authorList>
            <person name="Gulvik C.A."/>
        </authorList>
    </citation>
    <scope>NUCLEOTIDE SEQUENCE [LARGE SCALE GENOMIC DNA]</scope>
    <source>
        <strain evidence="3">LMG 26306</strain>
    </source>
</reference>